<dbReference type="SUPFAM" id="SSF57802">
    <property type="entry name" value="Rubredoxin-like"/>
    <property type="match status" value="1"/>
</dbReference>
<evidence type="ECO:0000256" key="1">
    <source>
        <dbReference type="ARBA" id="ARBA00005941"/>
    </source>
</evidence>
<keyword evidence="6" id="KW-0249">Electron transport</keyword>
<dbReference type="Gene3D" id="2.60.40.730">
    <property type="entry name" value="SOR catalytic domain"/>
    <property type="match status" value="1"/>
</dbReference>
<comment type="catalytic activity">
    <reaction evidence="10">
        <text>reduced [rubredoxin] + superoxide + 2 H(+) = oxidized [rubredoxin] + H2O2</text>
        <dbReference type="Rhea" id="RHEA:21324"/>
        <dbReference type="Rhea" id="RHEA-COMP:10302"/>
        <dbReference type="Rhea" id="RHEA-COMP:10303"/>
        <dbReference type="ChEBI" id="CHEBI:15378"/>
        <dbReference type="ChEBI" id="CHEBI:16240"/>
        <dbReference type="ChEBI" id="CHEBI:18421"/>
        <dbReference type="ChEBI" id="CHEBI:29033"/>
        <dbReference type="ChEBI" id="CHEBI:29034"/>
        <dbReference type="EC" id="1.15.1.2"/>
    </reaction>
</comment>
<evidence type="ECO:0000256" key="2">
    <source>
        <dbReference type="ARBA" id="ARBA00012679"/>
    </source>
</evidence>
<organism evidence="14">
    <name type="scientific">candidate division WOR-3 bacterium</name>
    <dbReference type="NCBI Taxonomy" id="2052148"/>
    <lineage>
        <taxon>Bacteria</taxon>
        <taxon>Bacteria division WOR-3</taxon>
    </lineage>
</organism>
<dbReference type="EMBL" id="DSTT01000004">
    <property type="protein sequence ID" value="HFK23695.1"/>
    <property type="molecule type" value="Genomic_DNA"/>
</dbReference>
<comment type="function">
    <text evidence="8">Catalyzes the one-electron reduction of superoxide anion radical to hydrogen peroxide at a nonheme ferrous iron center. Plays a fundamental role in case of oxidative stress via its superoxide detoxification activity.</text>
</comment>
<keyword evidence="4" id="KW-0813">Transport</keyword>
<dbReference type="Pfam" id="PF01880">
    <property type="entry name" value="Desulfoferrodox"/>
    <property type="match status" value="1"/>
</dbReference>
<feature type="domain" description="Rubrerythrin diiron-binding" evidence="12">
    <location>
        <begin position="136"/>
        <end position="264"/>
    </location>
</feature>
<comment type="caution">
    <text evidence="14">The sequence shown here is derived from an EMBL/GenBank/DDBJ whole genome shotgun (WGS) entry which is preliminary data.</text>
</comment>
<dbReference type="CDD" id="cd01045">
    <property type="entry name" value="Ferritin_like_AB"/>
    <property type="match status" value="1"/>
</dbReference>
<evidence type="ECO:0000256" key="3">
    <source>
        <dbReference type="ARBA" id="ARBA00014839"/>
    </source>
</evidence>
<dbReference type="InterPro" id="IPR002742">
    <property type="entry name" value="Desulfoferrodoxin_Fe-bd_dom"/>
</dbReference>
<evidence type="ECO:0000256" key="4">
    <source>
        <dbReference type="ARBA" id="ARBA00022448"/>
    </source>
</evidence>
<comment type="similarity">
    <text evidence="1">Belongs to the desulfoferrodoxin family.</text>
</comment>
<evidence type="ECO:0000259" key="13">
    <source>
        <dbReference type="Pfam" id="PF06397"/>
    </source>
</evidence>
<keyword evidence="7" id="KW-0408">Iron</keyword>
<dbReference type="PANTHER" id="PTHR36541:SF1">
    <property type="entry name" value="SUPEROXIDE REDUCTASE-RELATED"/>
    <property type="match status" value="1"/>
</dbReference>
<dbReference type="Pfam" id="PF06397">
    <property type="entry name" value="Desulfoferrod_N"/>
    <property type="match status" value="1"/>
</dbReference>
<dbReference type="InterPro" id="IPR003251">
    <property type="entry name" value="Rr_diiron-bd_dom"/>
</dbReference>
<dbReference type="InterPro" id="IPR038094">
    <property type="entry name" value="Desulfoferrodoxin_N_sf"/>
</dbReference>
<sequence length="287" mass="33960">MNIKKDIFKCITCENVVEILREGDGELFCCGKPMVKEESKNNDDGVEKHLPVIKEKETYFEISVGEVEHPMTLEHHIEWVEINTSKESIKKFFNINEKPVFTIPKDHKVKNVRAYCNKHGLWRRMNIDEIKREDLVLLALKNEIDSMNLYRKLAERIKNSYLKERLNFLAGEEEKHKNYFEEFYKTTYLKDVVIPVEDVMPLPKVDISDPKKPLSEILYEAMQSEIAAHDFYLDLSRIFKDDQKTSKMLKFFSSMEMVHYSILQIERENALKFEDYDNEIPMIHVGP</sequence>
<dbReference type="InterPro" id="IPR051233">
    <property type="entry name" value="Desulfoferrodoxin_SOR"/>
</dbReference>
<evidence type="ECO:0000256" key="8">
    <source>
        <dbReference type="ARBA" id="ARBA00024690"/>
    </source>
</evidence>
<dbReference type="GO" id="GO:0050605">
    <property type="term" value="F:superoxide reductase activity"/>
    <property type="evidence" value="ECO:0007669"/>
    <property type="project" value="UniProtKB-EC"/>
</dbReference>
<dbReference type="Pfam" id="PF02915">
    <property type="entry name" value="Rubrerythrin"/>
    <property type="match status" value="1"/>
</dbReference>
<dbReference type="Gene3D" id="1.20.1260.10">
    <property type="match status" value="1"/>
</dbReference>
<evidence type="ECO:0000259" key="11">
    <source>
        <dbReference type="Pfam" id="PF01880"/>
    </source>
</evidence>
<dbReference type="GO" id="GO:0005506">
    <property type="term" value="F:iron ion binding"/>
    <property type="evidence" value="ECO:0007669"/>
    <property type="project" value="InterPro"/>
</dbReference>
<dbReference type="SUPFAM" id="SSF47240">
    <property type="entry name" value="Ferritin-like"/>
    <property type="match status" value="1"/>
</dbReference>
<dbReference type="InterPro" id="IPR004462">
    <property type="entry name" value="Desulfoferrodoxin_N"/>
</dbReference>
<evidence type="ECO:0000256" key="6">
    <source>
        <dbReference type="ARBA" id="ARBA00022982"/>
    </source>
</evidence>
<accession>A0A7C3J5Z5</accession>
<dbReference type="Gene3D" id="2.20.28.100">
    <property type="entry name" value="Desulphoferrodoxin, N-terminal domain"/>
    <property type="match status" value="1"/>
</dbReference>
<dbReference type="EC" id="1.15.1.2" evidence="2"/>
<gene>
    <name evidence="14" type="ORF">ENS15_03485</name>
</gene>
<dbReference type="SUPFAM" id="SSF49367">
    <property type="entry name" value="Superoxide reductase-like"/>
    <property type="match status" value="1"/>
</dbReference>
<evidence type="ECO:0000256" key="9">
    <source>
        <dbReference type="ARBA" id="ARBA00031398"/>
    </source>
</evidence>
<evidence type="ECO:0000313" key="14">
    <source>
        <dbReference type="EMBL" id="HFK23695.1"/>
    </source>
</evidence>
<evidence type="ECO:0000256" key="5">
    <source>
        <dbReference type="ARBA" id="ARBA00022723"/>
    </source>
</evidence>
<proteinExistence type="inferred from homology"/>
<dbReference type="InterPro" id="IPR009078">
    <property type="entry name" value="Ferritin-like_SF"/>
</dbReference>
<evidence type="ECO:0000259" key="12">
    <source>
        <dbReference type="Pfam" id="PF02915"/>
    </source>
</evidence>
<dbReference type="InterPro" id="IPR012347">
    <property type="entry name" value="Ferritin-like"/>
</dbReference>
<evidence type="ECO:0000256" key="7">
    <source>
        <dbReference type="ARBA" id="ARBA00023004"/>
    </source>
</evidence>
<dbReference type="CDD" id="cd00974">
    <property type="entry name" value="DSRD"/>
    <property type="match status" value="1"/>
</dbReference>
<dbReference type="InterPro" id="IPR036073">
    <property type="entry name" value="Desulfoferrodoxin_Fe-bd_dom_sf"/>
</dbReference>
<dbReference type="PANTHER" id="PTHR36541">
    <property type="entry name" value="SUPEROXIDE REDUCTASE-RELATED"/>
    <property type="match status" value="1"/>
</dbReference>
<feature type="domain" description="Desulfoferrodoxin N-terminal" evidence="13">
    <location>
        <begin position="4"/>
        <end position="36"/>
    </location>
</feature>
<keyword evidence="5" id="KW-0479">Metal-binding</keyword>
<dbReference type="AlphaFoldDB" id="A0A7C3J5Z5"/>
<protein>
    <recommendedName>
        <fullName evidence="3">Desulfoferrodoxin</fullName>
        <ecNumber evidence="2">1.15.1.2</ecNumber>
    </recommendedName>
    <alternativeName>
        <fullName evidence="9">Superoxide reductase</fullName>
    </alternativeName>
</protein>
<reference evidence="14" key="1">
    <citation type="journal article" date="2020" name="mSystems">
        <title>Genome- and Community-Level Interaction Insights into Carbon Utilization and Element Cycling Functions of Hydrothermarchaeota in Hydrothermal Sediment.</title>
        <authorList>
            <person name="Zhou Z."/>
            <person name="Liu Y."/>
            <person name="Xu W."/>
            <person name="Pan J."/>
            <person name="Luo Z.H."/>
            <person name="Li M."/>
        </authorList>
    </citation>
    <scope>NUCLEOTIDE SEQUENCE [LARGE SCALE GENOMIC DNA]</scope>
    <source>
        <strain evidence="14">SpSt-464</strain>
    </source>
</reference>
<name>A0A7C3J5Z5_UNCW3</name>
<dbReference type="NCBIfam" id="TIGR00319">
    <property type="entry name" value="desulf_FeS4"/>
    <property type="match status" value="1"/>
</dbReference>
<evidence type="ECO:0000256" key="10">
    <source>
        <dbReference type="ARBA" id="ARBA00047448"/>
    </source>
</evidence>
<feature type="domain" description="Desulfoferrodoxin ferrous iron-binding" evidence="11">
    <location>
        <begin position="43"/>
        <end position="123"/>
    </location>
</feature>